<dbReference type="PANTHER" id="PTHR11452:SF83">
    <property type="entry name" value="ALPHA-GALACTOSIDASE"/>
    <property type="match status" value="1"/>
</dbReference>
<evidence type="ECO:0000256" key="1">
    <source>
        <dbReference type="ARBA" id="ARBA00001255"/>
    </source>
</evidence>
<name>A0A2L0VDK5_HETAV</name>
<dbReference type="SUPFAM" id="SSF51011">
    <property type="entry name" value="Glycosyl hydrolase domain"/>
    <property type="match status" value="1"/>
</dbReference>
<evidence type="ECO:0000259" key="9">
    <source>
        <dbReference type="Pfam" id="PF17801"/>
    </source>
</evidence>
<proteinExistence type="inferred from homology"/>
<evidence type="ECO:0000256" key="5">
    <source>
        <dbReference type="ARBA" id="ARBA00022801"/>
    </source>
</evidence>
<comment type="subunit">
    <text evidence="7">Homodimer.</text>
</comment>
<comment type="catalytic activity">
    <reaction evidence="1">
        <text>Hydrolysis of terminal, non-reducing alpha-D-galactose residues in alpha-D-galactosides, including galactose oligosaccharides, galactomannans and galactolipids.</text>
        <dbReference type="EC" id="3.2.1.22"/>
    </reaction>
</comment>
<sequence>MKIVILIINLYSFFPIAYSLDNGVARTPPMGWMSWTKFYCETNCAKHPFSCINQQLYMDMADRLAVDGYREAGYEYVHIDDCWMERSRDTQGKLVANLTRFPSGIRKLSEYMHSRGLKLGIYEDIGTKTCAGYPGSYQHYETDAQTFADWKVDYLKVDGCNIDLTTIPNEYPKMGIALNRTGRQIVYSCSWPAYLDFKHEEKINYTAIGYWCNLWRNFDDIYRSWGSVLSIIDFYNKNQEIFRKVQAPGRWNDPDMLIVGNTELTVDQAKVQMSVWAIWSAPLIMSNDLRTIVPEQRDILLNRRVIAVDQDPLGIMGRMVFKSFTVFVYTKEMTPVDYVNKRYSYAVAVVNHGFLPIKFSTDLKSIGLTNDEGYSVQCLWSGKMLGDFGPSDIYNVTLAPTSVAFMKATLPTQNWQ</sequence>
<protein>
    <recommendedName>
        <fullName evidence="3 7">Alpha-galactosidase</fullName>
        <ecNumber evidence="7">3.2.1.-</ecNumber>
    </recommendedName>
</protein>
<comment type="similarity">
    <text evidence="2 7">Belongs to the glycosyl hydrolase 27 family.</text>
</comment>
<dbReference type="GO" id="GO:0004557">
    <property type="term" value="F:alpha-galactosidase activity"/>
    <property type="evidence" value="ECO:0007669"/>
    <property type="project" value="UniProtKB-EC"/>
</dbReference>
<dbReference type="InterPro" id="IPR002241">
    <property type="entry name" value="Glyco_hydro_27"/>
</dbReference>
<evidence type="ECO:0000313" key="10">
    <source>
        <dbReference type="EMBL" id="AVA09680.1"/>
    </source>
</evidence>
<accession>A0A2L0VDK5</accession>
<dbReference type="Gene3D" id="3.20.20.70">
    <property type="entry name" value="Aldolase class I"/>
    <property type="match status" value="1"/>
</dbReference>
<evidence type="ECO:0000256" key="2">
    <source>
        <dbReference type="ARBA" id="ARBA00009743"/>
    </source>
</evidence>
<dbReference type="PROSITE" id="PS00512">
    <property type="entry name" value="ALPHA_GALACTOSIDASE"/>
    <property type="match status" value="1"/>
</dbReference>
<dbReference type="GO" id="GO:0016139">
    <property type="term" value="P:glycoside catabolic process"/>
    <property type="evidence" value="ECO:0007669"/>
    <property type="project" value="TreeGrafter"/>
</dbReference>
<feature type="domain" description="Alpha galactosidase C-terminal" evidence="9">
    <location>
        <begin position="344"/>
        <end position="407"/>
    </location>
</feature>
<dbReference type="InterPro" id="IPR017853">
    <property type="entry name" value="GH"/>
</dbReference>
<dbReference type="PRINTS" id="PR00740">
    <property type="entry name" value="GLHYDRLASE27"/>
</dbReference>
<dbReference type="EMBL" id="MG525215">
    <property type="protein sequence ID" value="AVA09680.1"/>
    <property type="molecule type" value="Genomic_DNA"/>
</dbReference>
<dbReference type="Pfam" id="PF16499">
    <property type="entry name" value="Melibiase_2"/>
    <property type="match status" value="1"/>
</dbReference>
<dbReference type="GO" id="GO:0005737">
    <property type="term" value="C:cytoplasm"/>
    <property type="evidence" value="ECO:0007669"/>
    <property type="project" value="TreeGrafter"/>
</dbReference>
<keyword evidence="6 7" id="KW-0326">Glycosidase</keyword>
<feature type="chain" id="PRO_5014830751" description="Alpha-galactosidase" evidence="8">
    <location>
        <begin position="20"/>
        <end position="416"/>
    </location>
</feature>
<evidence type="ECO:0000256" key="3">
    <source>
        <dbReference type="ARBA" id="ARBA00012755"/>
    </source>
</evidence>
<keyword evidence="7" id="KW-1015">Disulfide bond</keyword>
<evidence type="ECO:0000256" key="8">
    <source>
        <dbReference type="SAM" id="SignalP"/>
    </source>
</evidence>
<keyword evidence="5 7" id="KW-0378">Hydrolase</keyword>
<dbReference type="InterPro" id="IPR000111">
    <property type="entry name" value="Glyco_hydro_27/36_CS"/>
</dbReference>
<dbReference type="Gene3D" id="2.60.40.1180">
    <property type="entry name" value="Golgi alpha-mannosidase II"/>
    <property type="match status" value="1"/>
</dbReference>
<evidence type="ECO:0000256" key="7">
    <source>
        <dbReference type="RuleBase" id="RU361168"/>
    </source>
</evidence>
<dbReference type="InterPro" id="IPR013785">
    <property type="entry name" value="Aldolase_TIM"/>
</dbReference>
<dbReference type="EC" id="3.2.1.-" evidence="7"/>
<dbReference type="SUPFAM" id="SSF51445">
    <property type="entry name" value="(Trans)glycosidases"/>
    <property type="match status" value="1"/>
</dbReference>
<evidence type="ECO:0000256" key="6">
    <source>
        <dbReference type="ARBA" id="ARBA00023295"/>
    </source>
</evidence>
<feature type="signal peptide" evidence="8">
    <location>
        <begin position="1"/>
        <end position="19"/>
    </location>
</feature>
<dbReference type="GO" id="GO:0009311">
    <property type="term" value="P:oligosaccharide metabolic process"/>
    <property type="evidence" value="ECO:0007669"/>
    <property type="project" value="TreeGrafter"/>
</dbReference>
<keyword evidence="4 8" id="KW-0732">Signal</keyword>
<dbReference type="PANTHER" id="PTHR11452">
    <property type="entry name" value="ALPHA-GALACTOSIDASE/ALPHA-N-ACETYLGALACTOSAMINIDASE"/>
    <property type="match status" value="1"/>
</dbReference>
<organism evidence="10">
    <name type="scientific">Heterodera avenae</name>
    <name type="common">Cereal cyst nematode worm</name>
    <dbReference type="NCBI Taxonomy" id="34510"/>
    <lineage>
        <taxon>Eukaryota</taxon>
        <taxon>Metazoa</taxon>
        <taxon>Ecdysozoa</taxon>
        <taxon>Nematoda</taxon>
        <taxon>Chromadorea</taxon>
        <taxon>Rhabditida</taxon>
        <taxon>Tylenchina</taxon>
        <taxon>Tylenchomorpha</taxon>
        <taxon>Tylenchoidea</taxon>
        <taxon>Heteroderidae</taxon>
        <taxon>Heteroderinae</taxon>
        <taxon>Heterodera</taxon>
    </lineage>
</organism>
<dbReference type="InterPro" id="IPR041233">
    <property type="entry name" value="Melibiase_C"/>
</dbReference>
<dbReference type="CDD" id="cd14792">
    <property type="entry name" value="GH27"/>
    <property type="match status" value="1"/>
</dbReference>
<dbReference type="InterPro" id="IPR013780">
    <property type="entry name" value="Glyco_hydro_b"/>
</dbReference>
<dbReference type="AlphaFoldDB" id="A0A2L0VDK5"/>
<evidence type="ECO:0000256" key="4">
    <source>
        <dbReference type="ARBA" id="ARBA00022729"/>
    </source>
</evidence>
<reference evidence="10" key="1">
    <citation type="journal article" date="2018" name="Front. Plant Sci.">
        <title>Large-Scale Identification and Characterization of Heterodera avenae Putative Effectors Suppressing or Inducing Cell Death in Nicotiana benthamiana.</title>
        <authorList>
            <person name="Chen C."/>
            <person name="Chen Y."/>
            <person name="Jian H."/>
            <person name="Yang D."/>
            <person name="Dai Y."/>
            <person name="Pan L."/>
            <person name="Shi F."/>
            <person name="Yang S."/>
            <person name="Liu Q."/>
        </authorList>
    </citation>
    <scope>NUCLEOTIDE SEQUENCE</scope>
    <source>
        <strain evidence="10">Isotig15240</strain>
    </source>
</reference>
<dbReference type="Pfam" id="PF17801">
    <property type="entry name" value="Melibiase_C"/>
    <property type="match status" value="1"/>
</dbReference>
<dbReference type="FunFam" id="3.20.20.70:FF:000197">
    <property type="entry name" value="Alpha-galactosidase"/>
    <property type="match status" value="1"/>
</dbReference>